<evidence type="ECO:0008006" key="2">
    <source>
        <dbReference type="Google" id="ProtNLM"/>
    </source>
</evidence>
<dbReference type="AlphaFoldDB" id="A0A6J4U5C1"/>
<proteinExistence type="predicted"/>
<accession>A0A6J4U5C1</accession>
<sequence length="101" mass="11872">MQYDKNTQEQMFAMIASRKQSGLSQKDYCQQNHIRYHVFHYWYKRYRDEQSASPEAAFIPLNVRPSFFDTSCSNIEVILADGKRILFHQAVSSDFLKAVIS</sequence>
<dbReference type="NCBIfam" id="NF047593">
    <property type="entry name" value="IS66_ISAeme5_TnpA"/>
    <property type="match status" value="1"/>
</dbReference>
<evidence type="ECO:0000313" key="1">
    <source>
        <dbReference type="EMBL" id="CAA9540980.1"/>
    </source>
</evidence>
<reference evidence="1" key="1">
    <citation type="submission" date="2020-02" db="EMBL/GenBank/DDBJ databases">
        <authorList>
            <person name="Meier V. D."/>
        </authorList>
    </citation>
    <scope>NUCLEOTIDE SEQUENCE</scope>
    <source>
        <strain evidence="1">AVDCRST_MAG96</strain>
    </source>
</reference>
<gene>
    <name evidence="1" type="ORF">AVDCRST_MAG96-4300</name>
</gene>
<name>A0A6J4U5C1_9BACT</name>
<organism evidence="1">
    <name type="scientific">uncultured Segetibacter sp</name>
    <dbReference type="NCBI Taxonomy" id="481133"/>
    <lineage>
        <taxon>Bacteria</taxon>
        <taxon>Pseudomonadati</taxon>
        <taxon>Bacteroidota</taxon>
        <taxon>Chitinophagia</taxon>
        <taxon>Chitinophagales</taxon>
        <taxon>Chitinophagaceae</taxon>
        <taxon>Segetibacter</taxon>
        <taxon>environmental samples</taxon>
    </lineage>
</organism>
<protein>
    <recommendedName>
        <fullName evidence="2">Transposase</fullName>
    </recommendedName>
</protein>
<dbReference type="EMBL" id="CADCVN010001683">
    <property type="protein sequence ID" value="CAA9540980.1"/>
    <property type="molecule type" value="Genomic_DNA"/>
</dbReference>